<protein>
    <submittedName>
        <fullName evidence="1">Cadherin-like domain-containing protein</fullName>
    </submittedName>
</protein>
<sequence>MPNRKFLPLMVTVLATMVVGCDGDDKKDQFLEPEQKVTRLVAFPQAFVLKKGQVQSVNISNSVLAENVPNWKLTSLDDKSELGEVLSQDERSFDYSVENAGVGHLNYTVSDGNLTSSSQVVLAVNDGSTVGNNPPVAQNITLETNDGSNVSVDLRNFISDEDGDALQITSLISGTGRFVLAEDGYQVTFTPDDYVGIDQAVYSVDDGKGGYALAYIIVNAGDSTSANTPPEAEDQTVTMDVADKANINIDLSDLVSDADGDTLVVDNLYSTNNRAILSSNNNVVYTPGDFRGVDQFTYKVTDGRGANALATITVTVVDSAVQPEEPTLTAYPQTLSV</sequence>
<proteinExistence type="predicted"/>
<dbReference type="AlphaFoldDB" id="A0AAQ2XWL0"/>
<dbReference type="Pfam" id="PF17963">
    <property type="entry name" value="Big_9"/>
    <property type="match status" value="2"/>
</dbReference>
<dbReference type="EMBL" id="CP117988">
    <property type="protein sequence ID" value="WDG07373.1"/>
    <property type="molecule type" value="Genomic_DNA"/>
</dbReference>
<dbReference type="Gene3D" id="2.60.40.2810">
    <property type="match status" value="1"/>
</dbReference>
<evidence type="ECO:0000313" key="1">
    <source>
        <dbReference type="EMBL" id="WDG07373.1"/>
    </source>
</evidence>
<organism evidence="1 2">
    <name type="scientific">Vibrio campbellii</name>
    <dbReference type="NCBI Taxonomy" id="680"/>
    <lineage>
        <taxon>Bacteria</taxon>
        <taxon>Pseudomonadati</taxon>
        <taxon>Pseudomonadota</taxon>
        <taxon>Gammaproteobacteria</taxon>
        <taxon>Vibrionales</taxon>
        <taxon>Vibrionaceae</taxon>
        <taxon>Vibrio</taxon>
    </lineage>
</organism>
<accession>A0AAQ2XWL0</accession>
<gene>
    <name evidence="1" type="ORF">PUN50_11505</name>
</gene>
<dbReference type="Proteomes" id="UP001219537">
    <property type="component" value="Chromosome 1"/>
</dbReference>
<evidence type="ECO:0000313" key="2">
    <source>
        <dbReference type="Proteomes" id="UP001219537"/>
    </source>
</evidence>
<reference evidence="1" key="1">
    <citation type="submission" date="2023-02" db="EMBL/GenBank/DDBJ databases">
        <title>Isolation, identification, and genome analysis of Vibrio campbellii in the Penaeus vannamei larvae stage.</title>
        <authorList>
            <person name="Huang T."/>
            <person name="Zhang B."/>
        </authorList>
    </citation>
    <scope>NUCLEOTIDE SEQUENCE</scope>
    <source>
        <strain evidence="1">20220413_1</strain>
    </source>
</reference>
<dbReference type="PROSITE" id="PS51257">
    <property type="entry name" value="PROKAR_LIPOPROTEIN"/>
    <property type="match status" value="1"/>
</dbReference>
<name>A0AAQ2XWL0_9VIBR</name>
<dbReference type="RefSeq" id="WP_274290423.1">
    <property type="nucleotide sequence ID" value="NZ_CP117988.1"/>
</dbReference>